<name>A0AAF3J608_9BILA</name>
<organism evidence="2 3">
    <name type="scientific">Mesorhabditis belari</name>
    <dbReference type="NCBI Taxonomy" id="2138241"/>
    <lineage>
        <taxon>Eukaryota</taxon>
        <taxon>Metazoa</taxon>
        <taxon>Ecdysozoa</taxon>
        <taxon>Nematoda</taxon>
        <taxon>Chromadorea</taxon>
        <taxon>Rhabditida</taxon>
        <taxon>Rhabditina</taxon>
        <taxon>Rhabditomorpha</taxon>
        <taxon>Rhabditoidea</taxon>
        <taxon>Rhabditidae</taxon>
        <taxon>Mesorhabditinae</taxon>
        <taxon>Mesorhabditis</taxon>
    </lineage>
</organism>
<feature type="transmembrane region" description="Helical" evidence="1">
    <location>
        <begin position="140"/>
        <end position="159"/>
    </location>
</feature>
<dbReference type="AlphaFoldDB" id="A0AAF3J608"/>
<feature type="transmembrane region" description="Helical" evidence="1">
    <location>
        <begin position="56"/>
        <end position="76"/>
    </location>
</feature>
<dbReference type="WBParaSite" id="MBELARI_LOCUS18390">
    <property type="protein sequence ID" value="MBELARI_LOCUS18390"/>
    <property type="gene ID" value="MBELARI_LOCUS18390"/>
</dbReference>
<feature type="transmembrane region" description="Helical" evidence="1">
    <location>
        <begin position="29"/>
        <end position="50"/>
    </location>
</feature>
<feature type="transmembrane region" description="Helical" evidence="1">
    <location>
        <begin position="263"/>
        <end position="285"/>
    </location>
</feature>
<feature type="transmembrane region" description="Helical" evidence="1">
    <location>
        <begin position="97"/>
        <end position="120"/>
    </location>
</feature>
<evidence type="ECO:0000313" key="2">
    <source>
        <dbReference type="Proteomes" id="UP000887575"/>
    </source>
</evidence>
<keyword evidence="2" id="KW-1185">Reference proteome</keyword>
<keyword evidence="1" id="KW-0812">Transmembrane</keyword>
<evidence type="ECO:0000313" key="3">
    <source>
        <dbReference type="WBParaSite" id="MBELARI_LOCUS18390"/>
    </source>
</evidence>
<sequence length="297" mass="33559">MGNYTAEDYIDSPAVFDEHLYLSRPVTQIYGAISLGLTGLVLGLRLFIFPHLVFDSLKSFCFTSLSLLFISITQLIQNVCQLYHGYLMVQAFAKIPLITMYSCAIFCAAWLCQSLLYLTLVPATIVQTIGSTKLKARTVFLIYLLICLSLTLLFFAANYPPFHQSILYFDFPMWMINGFIQLPLTWISLQLNHALDIFVAFVMLISLIILLISCPFTGEKTQLMNNIRKEVFWTAIYFCVTTAISISRGFVINDQNAGKSKDGAALCYLGSILWGLGKPVIYMIVHRKSVCFRKLLP</sequence>
<feature type="transmembrane region" description="Helical" evidence="1">
    <location>
        <begin position="197"/>
        <end position="218"/>
    </location>
</feature>
<protein>
    <submittedName>
        <fullName evidence="3">Uncharacterized protein</fullName>
    </submittedName>
</protein>
<reference evidence="3" key="1">
    <citation type="submission" date="2024-02" db="UniProtKB">
        <authorList>
            <consortium name="WormBaseParasite"/>
        </authorList>
    </citation>
    <scope>IDENTIFICATION</scope>
</reference>
<feature type="transmembrane region" description="Helical" evidence="1">
    <location>
        <begin position="230"/>
        <end position="251"/>
    </location>
</feature>
<keyword evidence="1" id="KW-0472">Membrane</keyword>
<proteinExistence type="predicted"/>
<keyword evidence="1" id="KW-1133">Transmembrane helix</keyword>
<accession>A0AAF3J608</accession>
<dbReference type="Proteomes" id="UP000887575">
    <property type="component" value="Unassembled WGS sequence"/>
</dbReference>
<evidence type="ECO:0000256" key="1">
    <source>
        <dbReference type="SAM" id="Phobius"/>
    </source>
</evidence>
<feature type="transmembrane region" description="Helical" evidence="1">
    <location>
        <begin position="171"/>
        <end position="191"/>
    </location>
</feature>